<organism evidence="2 3">
    <name type="scientific">Ereboglobus luteus</name>
    <dbReference type="NCBI Taxonomy" id="1796921"/>
    <lineage>
        <taxon>Bacteria</taxon>
        <taxon>Pseudomonadati</taxon>
        <taxon>Verrucomicrobiota</taxon>
        <taxon>Opitutia</taxon>
        <taxon>Opitutales</taxon>
        <taxon>Opitutaceae</taxon>
        <taxon>Ereboglobus</taxon>
    </lineage>
</organism>
<evidence type="ECO:0000313" key="3">
    <source>
        <dbReference type="Proteomes" id="UP000244896"/>
    </source>
</evidence>
<evidence type="ECO:0000313" key="2">
    <source>
        <dbReference type="EMBL" id="AWI08727.1"/>
    </source>
</evidence>
<dbReference type="EMBL" id="CP023004">
    <property type="protein sequence ID" value="AWI08727.1"/>
    <property type="molecule type" value="Genomic_DNA"/>
</dbReference>
<evidence type="ECO:0000256" key="1">
    <source>
        <dbReference type="SAM" id="MobiDB-lite"/>
    </source>
</evidence>
<dbReference type="Proteomes" id="UP000244896">
    <property type="component" value="Chromosome"/>
</dbReference>
<feature type="compositionally biased region" description="Polar residues" evidence="1">
    <location>
        <begin position="65"/>
        <end position="85"/>
    </location>
</feature>
<name>A0A2U8E1J3_9BACT</name>
<proteinExistence type="predicted"/>
<sequence>MVFMPRKIAPRPSFDKRLYPVIGMETLPNTIKPAELGSGFSGGKMPHVKLFYRKTRAVRSKQSRLNKTVSALKNQKTTPRPIQNSVAYSFRSLAKE</sequence>
<keyword evidence="3" id="KW-1185">Reference proteome</keyword>
<dbReference type="AlphaFoldDB" id="A0A2U8E1J3"/>
<feature type="region of interest" description="Disordered" evidence="1">
    <location>
        <begin position="62"/>
        <end position="85"/>
    </location>
</feature>
<protein>
    <submittedName>
        <fullName evidence="2">Uncharacterized protein</fullName>
    </submittedName>
</protein>
<dbReference type="KEGG" id="elut:CKA38_05180"/>
<reference evidence="2 3" key="1">
    <citation type="journal article" date="2018" name="Syst. Appl. Microbiol.">
        <title>Ereboglobus luteus gen. nov. sp. nov. from cockroach guts, and new insights into the oxygen relationship of the genera Opitutus and Didymococcus (Verrucomicrobia: Opitutaceae).</title>
        <authorList>
            <person name="Tegtmeier D."/>
            <person name="Belitz A."/>
            <person name="Radek R."/>
            <person name="Heimerl T."/>
            <person name="Brune A."/>
        </authorList>
    </citation>
    <scope>NUCLEOTIDE SEQUENCE [LARGE SCALE GENOMIC DNA]</scope>
    <source>
        <strain evidence="2 3">Ho45</strain>
    </source>
</reference>
<accession>A0A2U8E1J3</accession>
<gene>
    <name evidence="2" type="ORF">CKA38_05180</name>
</gene>